<accession>A0AC61S8F5</accession>
<organism evidence="1 2">
    <name type="scientific">Muribaculum caecicola</name>
    <dbReference type="NCBI Taxonomy" id="3038144"/>
    <lineage>
        <taxon>Bacteria</taxon>
        <taxon>Pseudomonadati</taxon>
        <taxon>Bacteroidota</taxon>
        <taxon>Bacteroidia</taxon>
        <taxon>Bacteroidales</taxon>
        <taxon>Muribaculaceae</taxon>
        <taxon>Muribaculum</taxon>
    </lineage>
</organism>
<dbReference type="EMBL" id="SSTG01000009">
    <property type="protein sequence ID" value="THG54838.1"/>
    <property type="molecule type" value="Genomic_DNA"/>
</dbReference>
<proteinExistence type="predicted"/>
<reference evidence="1" key="1">
    <citation type="submission" date="2019-04" db="EMBL/GenBank/DDBJ databases">
        <title>Microbes associate with the intestines of laboratory mice.</title>
        <authorList>
            <person name="Navarre W."/>
            <person name="Wong E."/>
            <person name="Huang K.C."/>
            <person name="Tropini C."/>
            <person name="Ng K."/>
            <person name="Yu B."/>
        </authorList>
    </citation>
    <scope>NUCLEOTIDE SEQUENCE</scope>
    <source>
        <strain evidence="1">NM86_A22</strain>
    </source>
</reference>
<gene>
    <name evidence="1" type="ORF">E5990_01665</name>
</gene>
<evidence type="ECO:0000313" key="2">
    <source>
        <dbReference type="Proteomes" id="UP000305401"/>
    </source>
</evidence>
<evidence type="ECO:0000313" key="1">
    <source>
        <dbReference type="EMBL" id="THG54838.1"/>
    </source>
</evidence>
<protein>
    <submittedName>
        <fullName evidence="1">Carboxypeptidase-like regulatory domain-containing protein</fullName>
    </submittedName>
</protein>
<dbReference type="Proteomes" id="UP000305401">
    <property type="component" value="Unassembled WGS sequence"/>
</dbReference>
<sequence length="852" mass="98658">MKSIIWHIRHLLLAIILMSLSNICVLAKGVQVRGVVLDSLTNMPVSYAAIALTSTPAGTMTNERGQFGIVSYAPDDSLRVSLLGYQPKTLKIKRSAPNNNLIIKLNQTGVRLSEVIVKPKKEKYTKKNNPAVAFMERIRKSETSTDPRRHDFYRYEKYERLTMAINEFKMEGGSWLDKNYKFLSKHIDTSEISGKPILNISLREKMSDVCYTKDPSSEHEYVSGLRQVGLDDVSSKDGIRMALEDVFREIDLYQNDVTLLQNRFVSPLSKIAADYYKFYLSDTVVVDSDSCVVLSFVPHTSQAWGFIGKLYVPKNDSTMFVKKVDLYLPHSINVNFIDGMVVSQTFKKCTDGTRLKVKDDMIMELSVLPGTPKLYVRRNTHYGNHSFEKFNIDDYGLYSDQYEIVSNEAYDIDENQWNQQRPVPLNRGEQGLGNMVSELRSDKFFYWTEKTLKLLFSGYVHTSKNSKFDYGPINTSISFNLVEGLRLRAGGMTTANLSKRWFARGFAAYGFKDHKWKYRAEIEYSFRDKKYHSREFPVHSLRFTSLYALDQLGQRYNSTNSDNFFHSFKRMEDTRVTYMRQQQLLYTLELTNNFSIEASVNFERQEATRWIPFIDGYGNRFNHYNEAAFELDLRYAPGEKFYQGKTGRRPINLDAPVFSLSHIYAPKGFLGSKFMINRTEFRYSQRYWLSAFGYIDAVFKAGHVWNSVPYMNLLLPNANITYVVRPESYSLMNPLEFINDSYASADLTYWMNGLIFNRIPVINKLKLREVVTFKALWGHRSQKNNPFRHPELFRFPDNVNVTDMGSVPYMEVSVGIDNILSLFRVDSVWRLSYRNTPDAPNWGILVGMHLAF</sequence>
<name>A0AC61S8F5_9BACT</name>
<keyword evidence="2" id="KW-1185">Reference proteome</keyword>
<comment type="caution">
    <text evidence="1">The sequence shown here is derived from an EMBL/GenBank/DDBJ whole genome shotgun (WGS) entry which is preliminary data.</text>
</comment>